<proteinExistence type="predicted"/>
<dbReference type="EMBL" id="JXYQ01000075">
    <property type="protein sequence ID" value="KJA09017.1"/>
    <property type="molecule type" value="Genomic_DNA"/>
</dbReference>
<dbReference type="OrthoDB" id="9052589at2"/>
<dbReference type="RefSeq" id="WP_052521128.1">
    <property type="nucleotide sequence ID" value="NZ_JXYQ01000075.1"/>
</dbReference>
<dbReference type="InterPro" id="IPR040836">
    <property type="entry name" value="SAVED"/>
</dbReference>
<gene>
    <name evidence="2" type="ORF">RP29_18725</name>
</gene>
<sequence>MADILNSVALSDGAMAQEFQNATGEMLVVVNGFTAATAQRHRPLDPWVPVARGDFGEEASRAAKTLASAGRLQWQQVTHSPAATDWGTVTPVSGTLAILNTWISNAKTLTSASGRGHSLTKPQENAFGLEAKWRCQFSGCGKDLMKHRATGATSKSSYFAHIIASSPDGPRGSTTLSHALSADVNNYLLLCDECHRRIDREDPDRFTVDVLRKMRRDSLVEVERLLDSLQHKEAIPVAIVGNITGQSAHLDWRDVEEGLWSRKLRKTPGHPYTFLENGWSTHDPHSQSYWSLLLQGMGAELAQMRKLLAPNPGAPGGGKHFAILPLHSTSVLVLAGRIFGEAASATVLQFRRQLTQGKWSVDAGAPSVALPTFKLVRHREHSPGETEACLLVSLTFSITPERLEPHIHDGGFKMPTIEITSDAPLSPSILDRPESLEALSLTMSDAVQVLQEDWKVKQVHLVIGSPASGVFKFGQKLQARNQASYICYESAMGATPGVFKSTIEITGSGVRALGSSSWTGLI</sequence>
<comment type="caution">
    <text evidence="2">The sequence shown here is derived from an EMBL/GenBank/DDBJ whole genome shotgun (WGS) entry which is preliminary data.</text>
</comment>
<protein>
    <recommendedName>
        <fullName evidence="1">SMODS-associated and fused to various effectors domain-containing protein</fullName>
    </recommendedName>
</protein>
<keyword evidence="3" id="KW-1185">Reference proteome</keyword>
<accession>A0A0D7K4W1</accession>
<dbReference type="NCBIfam" id="NF033611">
    <property type="entry name" value="SAVED"/>
    <property type="match status" value="1"/>
</dbReference>
<dbReference type="Pfam" id="PF18145">
    <property type="entry name" value="SAVED"/>
    <property type="match status" value="1"/>
</dbReference>
<evidence type="ECO:0000313" key="2">
    <source>
        <dbReference type="EMBL" id="KJA09017.1"/>
    </source>
</evidence>
<reference evidence="2 3" key="1">
    <citation type="submission" date="2014-12" db="EMBL/GenBank/DDBJ databases">
        <title>Isolation of bacteria from lake water.</title>
        <authorList>
            <person name="Sheng K.-Y."/>
            <person name="Chin P.-S."/>
            <person name="Chan K.-G."/>
            <person name="Tan G.S."/>
        </authorList>
    </citation>
    <scope>NUCLEOTIDE SEQUENCE [LARGE SCALE GENOMIC DNA]</scope>
    <source>
        <strain evidence="2 3">KY4</strain>
    </source>
</reference>
<evidence type="ECO:0000259" key="1">
    <source>
        <dbReference type="Pfam" id="PF18145"/>
    </source>
</evidence>
<dbReference type="PATRIC" id="fig|80878.5.peg.3715"/>
<evidence type="ECO:0000313" key="3">
    <source>
        <dbReference type="Proteomes" id="UP000032566"/>
    </source>
</evidence>
<dbReference type="STRING" id="80878.RP29_18725"/>
<dbReference type="Proteomes" id="UP000032566">
    <property type="component" value="Unassembled WGS sequence"/>
</dbReference>
<feature type="domain" description="SMODS-associated and fused to various effectors" evidence="1">
    <location>
        <begin position="318"/>
        <end position="505"/>
    </location>
</feature>
<organism evidence="2 3">
    <name type="scientific">Acidovorax temperans</name>
    <dbReference type="NCBI Taxonomy" id="80878"/>
    <lineage>
        <taxon>Bacteria</taxon>
        <taxon>Pseudomonadati</taxon>
        <taxon>Pseudomonadota</taxon>
        <taxon>Betaproteobacteria</taxon>
        <taxon>Burkholderiales</taxon>
        <taxon>Comamonadaceae</taxon>
        <taxon>Acidovorax</taxon>
    </lineage>
</organism>
<dbReference type="AlphaFoldDB" id="A0A0D7K4W1"/>
<name>A0A0D7K4W1_9BURK</name>